<dbReference type="Proteomes" id="UP000887579">
    <property type="component" value="Unplaced"/>
</dbReference>
<evidence type="ECO:0000313" key="2">
    <source>
        <dbReference type="WBParaSite" id="ES5_v2.g13015.t1"/>
    </source>
</evidence>
<sequence>MFEPLKYAVFDKLVDADKHNFAFKDLYFNLFLQPHQFKRGKQHCATFVKQRLGKFNRRVDGFIIYYGTIKVFPQTITKGIQGGVHLRAKVDVGVFLASSTNPFESKIVRIEDNFAIGKICGIETRYDLKGTRSTISVGQKVKSIKLKYSERGGISTLTCAQVK</sequence>
<reference evidence="2" key="1">
    <citation type="submission" date="2022-11" db="UniProtKB">
        <authorList>
            <consortium name="WormBaseParasite"/>
        </authorList>
    </citation>
    <scope>IDENTIFICATION</scope>
</reference>
<accession>A0AC34F730</accession>
<dbReference type="WBParaSite" id="ES5_v2.g13015.t1">
    <property type="protein sequence ID" value="ES5_v2.g13015.t1"/>
    <property type="gene ID" value="ES5_v2.g13015"/>
</dbReference>
<evidence type="ECO:0000313" key="1">
    <source>
        <dbReference type="Proteomes" id="UP000887579"/>
    </source>
</evidence>
<name>A0AC34F730_9BILA</name>
<proteinExistence type="predicted"/>
<organism evidence="1 2">
    <name type="scientific">Panagrolaimus sp. ES5</name>
    <dbReference type="NCBI Taxonomy" id="591445"/>
    <lineage>
        <taxon>Eukaryota</taxon>
        <taxon>Metazoa</taxon>
        <taxon>Ecdysozoa</taxon>
        <taxon>Nematoda</taxon>
        <taxon>Chromadorea</taxon>
        <taxon>Rhabditida</taxon>
        <taxon>Tylenchina</taxon>
        <taxon>Panagrolaimomorpha</taxon>
        <taxon>Panagrolaimoidea</taxon>
        <taxon>Panagrolaimidae</taxon>
        <taxon>Panagrolaimus</taxon>
    </lineage>
</organism>
<protein>
    <submittedName>
        <fullName evidence="2">Ribosomal protein S1</fullName>
    </submittedName>
</protein>